<feature type="region of interest" description="Disordered" evidence="11">
    <location>
        <begin position="961"/>
        <end position="986"/>
    </location>
</feature>
<keyword evidence="7" id="KW-0406">Ion transport</keyword>
<protein>
    <recommendedName>
        <fullName evidence="13">Transient receptor ion channel domain-containing protein</fullName>
    </recommendedName>
</protein>
<dbReference type="Pfam" id="PF12796">
    <property type="entry name" value="Ank_2"/>
    <property type="match status" value="1"/>
</dbReference>
<feature type="transmembrane region" description="Helical" evidence="12">
    <location>
        <begin position="348"/>
        <end position="369"/>
    </location>
</feature>
<dbReference type="InterPro" id="IPR002153">
    <property type="entry name" value="TRPC_channel"/>
</dbReference>
<dbReference type="InterPro" id="IPR002110">
    <property type="entry name" value="Ankyrin_rpt"/>
</dbReference>
<dbReference type="Gene3D" id="1.25.40.20">
    <property type="entry name" value="Ankyrin repeat-containing domain"/>
    <property type="match status" value="1"/>
</dbReference>
<keyword evidence="4" id="KW-0677">Repeat</keyword>
<dbReference type="GO" id="GO:0051480">
    <property type="term" value="P:regulation of cytosolic calcium ion concentration"/>
    <property type="evidence" value="ECO:0007669"/>
    <property type="project" value="TreeGrafter"/>
</dbReference>
<keyword evidence="5 12" id="KW-1133">Transmembrane helix</keyword>
<dbReference type="PROSITE" id="PS50088">
    <property type="entry name" value="ANK_REPEAT"/>
    <property type="match status" value="1"/>
</dbReference>
<feature type="region of interest" description="Disordered" evidence="11">
    <location>
        <begin position="838"/>
        <end position="870"/>
    </location>
</feature>
<evidence type="ECO:0000259" key="13">
    <source>
        <dbReference type="SMART" id="SM01420"/>
    </source>
</evidence>
<dbReference type="InterPro" id="IPR005821">
    <property type="entry name" value="Ion_trans_dom"/>
</dbReference>
<comment type="caution">
    <text evidence="14">The sequence shown here is derived from an EMBL/GenBank/DDBJ whole genome shotgun (WGS) entry which is preliminary data.</text>
</comment>
<evidence type="ECO:0000256" key="11">
    <source>
        <dbReference type="SAM" id="MobiDB-lite"/>
    </source>
</evidence>
<dbReference type="SMART" id="SM01420">
    <property type="entry name" value="TRP_2"/>
    <property type="match status" value="1"/>
</dbReference>
<dbReference type="GO" id="GO:0034703">
    <property type="term" value="C:cation channel complex"/>
    <property type="evidence" value="ECO:0007669"/>
    <property type="project" value="TreeGrafter"/>
</dbReference>
<keyword evidence="9" id="KW-0407">Ion channel</keyword>
<dbReference type="SMART" id="SM00248">
    <property type="entry name" value="ANK"/>
    <property type="match status" value="3"/>
</dbReference>
<dbReference type="AlphaFoldDB" id="A0A8J2M1Z7"/>
<comment type="subcellular location">
    <subcellularLocation>
        <location evidence="1">Membrane</location>
        <topology evidence="1">Multi-pass membrane protein</topology>
    </subcellularLocation>
</comment>
<evidence type="ECO:0000256" key="4">
    <source>
        <dbReference type="ARBA" id="ARBA00022737"/>
    </source>
</evidence>
<proteinExistence type="predicted"/>
<dbReference type="OrthoDB" id="2373987at2759"/>
<name>A0A8J2M1Z7_9BILA</name>
<evidence type="ECO:0000256" key="5">
    <source>
        <dbReference type="ARBA" id="ARBA00022989"/>
    </source>
</evidence>
<dbReference type="Proteomes" id="UP000746747">
    <property type="component" value="Unassembled WGS sequence"/>
</dbReference>
<dbReference type="Pfam" id="PF08344">
    <property type="entry name" value="TRP_2"/>
    <property type="match status" value="1"/>
</dbReference>
<evidence type="ECO:0000256" key="8">
    <source>
        <dbReference type="ARBA" id="ARBA00023136"/>
    </source>
</evidence>
<dbReference type="Pfam" id="PF00520">
    <property type="entry name" value="Ion_trans"/>
    <property type="match status" value="1"/>
</dbReference>
<dbReference type="GO" id="GO:0070679">
    <property type="term" value="F:inositol 1,4,5 trisphosphate binding"/>
    <property type="evidence" value="ECO:0007669"/>
    <property type="project" value="TreeGrafter"/>
</dbReference>
<evidence type="ECO:0000256" key="6">
    <source>
        <dbReference type="ARBA" id="ARBA00023043"/>
    </source>
</evidence>
<feature type="domain" description="Transient receptor ion channel" evidence="13">
    <location>
        <begin position="157"/>
        <end position="219"/>
    </location>
</feature>
<dbReference type="PANTHER" id="PTHR10117:SF54">
    <property type="entry name" value="TRANSIENT RECEPTOR POTENTIAL-GAMMA PROTEIN"/>
    <property type="match status" value="1"/>
</dbReference>
<dbReference type="SUPFAM" id="SSF48403">
    <property type="entry name" value="Ankyrin repeat"/>
    <property type="match status" value="1"/>
</dbReference>
<keyword evidence="6 10" id="KW-0040">ANK repeat</keyword>
<evidence type="ECO:0000256" key="3">
    <source>
        <dbReference type="ARBA" id="ARBA00022692"/>
    </source>
</evidence>
<evidence type="ECO:0000256" key="1">
    <source>
        <dbReference type="ARBA" id="ARBA00004141"/>
    </source>
</evidence>
<feature type="transmembrane region" description="Helical" evidence="12">
    <location>
        <begin position="535"/>
        <end position="560"/>
    </location>
</feature>
<feature type="transmembrane region" description="Helical" evidence="12">
    <location>
        <begin position="317"/>
        <end position="336"/>
    </location>
</feature>
<evidence type="ECO:0000256" key="12">
    <source>
        <dbReference type="SAM" id="Phobius"/>
    </source>
</evidence>
<dbReference type="PRINTS" id="PR01097">
    <property type="entry name" value="TRNSRECEPTRP"/>
</dbReference>
<gene>
    <name evidence="14" type="ORF">CJOHNSTONI_LOCUS7441</name>
</gene>
<dbReference type="Pfam" id="PF00023">
    <property type="entry name" value="Ank"/>
    <property type="match status" value="1"/>
</dbReference>
<feature type="transmembrane region" description="Helical" evidence="12">
    <location>
        <begin position="639"/>
        <end position="660"/>
    </location>
</feature>
<dbReference type="InterPro" id="IPR013555">
    <property type="entry name" value="TRP_dom"/>
</dbReference>
<evidence type="ECO:0000256" key="2">
    <source>
        <dbReference type="ARBA" id="ARBA00022448"/>
    </source>
</evidence>
<keyword evidence="2" id="KW-0813">Transport</keyword>
<reference evidence="14" key="1">
    <citation type="submission" date="2021-09" db="EMBL/GenBank/DDBJ databases">
        <authorList>
            <consortium name="Pathogen Informatics"/>
        </authorList>
    </citation>
    <scope>NUCLEOTIDE SEQUENCE</scope>
</reference>
<evidence type="ECO:0000313" key="15">
    <source>
        <dbReference type="Proteomes" id="UP000746747"/>
    </source>
</evidence>
<dbReference type="PANTHER" id="PTHR10117">
    <property type="entry name" value="TRANSIENT RECEPTOR POTENTIAL CHANNEL"/>
    <property type="match status" value="1"/>
</dbReference>
<evidence type="ECO:0000256" key="7">
    <source>
        <dbReference type="ARBA" id="ARBA00023065"/>
    </source>
</evidence>
<organism evidence="14 15">
    <name type="scientific">Cercopithifilaria johnstoni</name>
    <dbReference type="NCBI Taxonomy" id="2874296"/>
    <lineage>
        <taxon>Eukaryota</taxon>
        <taxon>Metazoa</taxon>
        <taxon>Ecdysozoa</taxon>
        <taxon>Nematoda</taxon>
        <taxon>Chromadorea</taxon>
        <taxon>Rhabditida</taxon>
        <taxon>Spirurina</taxon>
        <taxon>Spiruromorpha</taxon>
        <taxon>Filarioidea</taxon>
        <taxon>Onchocercidae</taxon>
        <taxon>Cercopithifilaria</taxon>
    </lineage>
</organism>
<feature type="compositionally biased region" description="Basic and acidic residues" evidence="11">
    <location>
        <begin position="853"/>
        <end position="865"/>
    </location>
</feature>
<evidence type="ECO:0000256" key="10">
    <source>
        <dbReference type="PROSITE-ProRule" id="PRU00023"/>
    </source>
</evidence>
<evidence type="ECO:0000313" key="14">
    <source>
        <dbReference type="EMBL" id="CAG9537652.1"/>
    </source>
</evidence>
<evidence type="ECO:0000256" key="9">
    <source>
        <dbReference type="ARBA" id="ARBA00023303"/>
    </source>
</evidence>
<feature type="repeat" description="ANK" evidence="10">
    <location>
        <begin position="49"/>
        <end position="75"/>
    </location>
</feature>
<keyword evidence="15" id="KW-1185">Reference proteome</keyword>
<accession>A0A8J2M1Z7</accession>
<dbReference type="NCBIfam" id="TIGR00870">
    <property type="entry name" value="trp"/>
    <property type="match status" value="1"/>
</dbReference>
<dbReference type="EMBL" id="CAKAEH010001569">
    <property type="protein sequence ID" value="CAG9537652.1"/>
    <property type="molecule type" value="Genomic_DNA"/>
</dbReference>
<sequence>MYYVYAQDTGLYEKQFLLSTERGELENVRKLLEIYKSTGAFNINCLDPLRRSALHIAIENDNIELIELLLEYNINTGDAILYAIMGENIKAVEILLEYLEKIGKFTPETQGVEITAYSAFTCDMTPIILAAHKNNYECIKLLLDKKATILHPHDIRCLCKECVQAKAEDSLCFSRSRINTYRALTSPSLICLSSKDPILYAFELSYELRRLSNIENEFRNEYQELSRKCQSFSVNMLEQVRGSKELEIILNHTTNAWEEVTERKSANFCQNLARLKLAIKLRQKIFVAHPNCQQLLSAIFYEGLPGFRDRHIVTKMLIILGVLIASPLLAIIYVVAPKSSFGEFARRPFIKFLCHSASYCFFLSLLILANQRISYDVIFNTKSVSSIYNAYDNKDIDLKEVRGPPPTLVELAILAWVFGLVWVEIKQLWNEGLCDYCSDLWNILDFVTNALYLCTVALRVVAYLQVEAEIRNPQMRHLGRHILRRDWDEWEPTLISECAFATANIFSSLKMIHIFTVNPHLGPLRISLGRMVLDIVKFLLIYFLVLFSFACGLNQLLWYYSAMRRQECEKYQSLMSSSYQNVPVKELIRMEESCDPKYRACESLYNSMETLFWSSFGIIILEQLEIVESHGPTKWTGRTILGCYCCCSVIVLLNMLIAMMSNSYQDIYNQADVEWKFARSKLWIEYFDDTATVPPPFNMIPSPKSLFYCVQWCLECIYKSNRTVGYNFRSVRNQKILKTINKRENNYRFVMRNLVKRYIAHLQRCKQQAESITEDDIAEIKQDISTFRYELLSILQNAGFNTGDINLKQRTIHRSKKRSLNAERRLLKDTTELISIPMPERLLNGTSDDDEKEENHEVDRKERRGLPVPKPAAKFASKLKKVLPHTRTNDAIIKPRFVRNAPGGWPFISHGLERNLNALINVYSLPVDIKPPKVAQPTIKSHVIQGTEEDDEDLELVVDSDEDDTIDNDKEDSISQSSTKNDKINRKFRHFSKKARRYRSDSICLEMGYQEDPPFKS</sequence>
<dbReference type="PROSITE" id="PS50297">
    <property type="entry name" value="ANK_REP_REGION"/>
    <property type="match status" value="1"/>
</dbReference>
<dbReference type="GO" id="GO:0005886">
    <property type="term" value="C:plasma membrane"/>
    <property type="evidence" value="ECO:0007669"/>
    <property type="project" value="TreeGrafter"/>
</dbReference>
<dbReference type="InterPro" id="IPR036770">
    <property type="entry name" value="Ankyrin_rpt-contain_sf"/>
</dbReference>
<keyword evidence="8 12" id="KW-0472">Membrane</keyword>
<dbReference type="GO" id="GO:0015279">
    <property type="term" value="F:store-operated calcium channel activity"/>
    <property type="evidence" value="ECO:0007669"/>
    <property type="project" value="TreeGrafter"/>
</dbReference>
<keyword evidence="3 12" id="KW-0812">Transmembrane</keyword>